<sequence>MFKQLLQGAAAAALLLSASLSHAAETYPSRPVTLVVPFAPGGGVDQIGRYLAKRLEGRLGQPVIVENKPGAGASIGTARVAQAGPDGYTLLFTSIAHAINPAFYPDLPFDTLKDFAPIATVASSPNSIAARADAPFNTLQEMMAYARAHPDRLTYGAISGSTTMYLGMAMFVAEARLPVRYIPYNGTPQSVQAAVAGEVDMVSSGYSSSETFAKNGRLKMLAVSSAEPTPLAPGVPTIAEAAGLPGFEVKNWMGVLAPARTPAAIVARLEGELKTILADAESEKFFQSMKNDRFYSPPDAFRKLIAADIERYRKIVQEIGAAQK</sequence>
<organism evidence="3 4">
    <name type="scientific">Pigmentiphaga humi</name>
    <dbReference type="NCBI Taxonomy" id="2478468"/>
    <lineage>
        <taxon>Bacteria</taxon>
        <taxon>Pseudomonadati</taxon>
        <taxon>Pseudomonadota</taxon>
        <taxon>Betaproteobacteria</taxon>
        <taxon>Burkholderiales</taxon>
        <taxon>Alcaligenaceae</taxon>
        <taxon>Pigmentiphaga</taxon>
    </lineage>
</organism>
<keyword evidence="3" id="KW-0675">Receptor</keyword>
<reference evidence="3 4" key="1">
    <citation type="submission" date="2018-10" db="EMBL/GenBank/DDBJ databases">
        <authorList>
            <person name="Criscuolo A."/>
        </authorList>
    </citation>
    <scope>NUCLEOTIDE SEQUENCE [LARGE SCALE GENOMIC DNA]</scope>
    <source>
        <strain evidence="3">DnA1</strain>
    </source>
</reference>
<feature type="signal peptide" evidence="2">
    <location>
        <begin position="1"/>
        <end position="23"/>
    </location>
</feature>
<gene>
    <name evidence="3" type="ORF">PIGHUM_01109</name>
</gene>
<evidence type="ECO:0000256" key="2">
    <source>
        <dbReference type="SAM" id="SignalP"/>
    </source>
</evidence>
<dbReference type="CDD" id="cd07012">
    <property type="entry name" value="PBP2_Bug_TTT"/>
    <property type="match status" value="1"/>
</dbReference>
<dbReference type="PANTHER" id="PTHR42928">
    <property type="entry name" value="TRICARBOXYLATE-BINDING PROTEIN"/>
    <property type="match status" value="1"/>
</dbReference>
<dbReference type="PANTHER" id="PTHR42928:SF5">
    <property type="entry name" value="BLR1237 PROTEIN"/>
    <property type="match status" value="1"/>
</dbReference>
<feature type="chain" id="PRO_5017933398" evidence="2">
    <location>
        <begin position="24"/>
        <end position="324"/>
    </location>
</feature>
<name>A0A3P4AY97_9BURK</name>
<comment type="similarity">
    <text evidence="1">Belongs to the UPF0065 (bug) family.</text>
</comment>
<dbReference type="InterPro" id="IPR005064">
    <property type="entry name" value="BUG"/>
</dbReference>
<dbReference type="EMBL" id="UWPJ01000009">
    <property type="protein sequence ID" value="VCU69049.1"/>
    <property type="molecule type" value="Genomic_DNA"/>
</dbReference>
<protein>
    <submittedName>
        <fullName evidence="3">Tripartite tricarboxylate transporter family receptor</fullName>
    </submittedName>
</protein>
<dbReference type="AlphaFoldDB" id="A0A3P4AY97"/>
<dbReference type="Gene3D" id="3.40.190.10">
    <property type="entry name" value="Periplasmic binding protein-like II"/>
    <property type="match status" value="1"/>
</dbReference>
<dbReference type="SUPFAM" id="SSF53850">
    <property type="entry name" value="Periplasmic binding protein-like II"/>
    <property type="match status" value="1"/>
</dbReference>
<dbReference type="PIRSF" id="PIRSF017082">
    <property type="entry name" value="YflP"/>
    <property type="match status" value="1"/>
</dbReference>
<dbReference type="InterPro" id="IPR042100">
    <property type="entry name" value="Bug_dom1"/>
</dbReference>
<proteinExistence type="inferred from homology"/>
<dbReference type="Gene3D" id="3.40.190.150">
    <property type="entry name" value="Bordetella uptake gene, domain 1"/>
    <property type="match status" value="1"/>
</dbReference>
<keyword evidence="2" id="KW-0732">Signal</keyword>
<dbReference type="Pfam" id="PF03401">
    <property type="entry name" value="TctC"/>
    <property type="match status" value="1"/>
</dbReference>
<dbReference type="Proteomes" id="UP000277294">
    <property type="component" value="Unassembled WGS sequence"/>
</dbReference>
<evidence type="ECO:0000313" key="4">
    <source>
        <dbReference type="Proteomes" id="UP000277294"/>
    </source>
</evidence>
<accession>A0A3P4AY97</accession>
<keyword evidence="4" id="KW-1185">Reference proteome</keyword>
<dbReference type="OrthoDB" id="9780943at2"/>
<evidence type="ECO:0000256" key="1">
    <source>
        <dbReference type="ARBA" id="ARBA00006987"/>
    </source>
</evidence>
<dbReference type="RefSeq" id="WP_124078404.1">
    <property type="nucleotide sequence ID" value="NZ_UWPJ01000009.1"/>
</dbReference>
<evidence type="ECO:0000313" key="3">
    <source>
        <dbReference type="EMBL" id="VCU69049.1"/>
    </source>
</evidence>